<evidence type="ECO:0000256" key="1">
    <source>
        <dbReference type="ARBA" id="ARBA00001947"/>
    </source>
</evidence>
<dbReference type="GO" id="GO:0016020">
    <property type="term" value="C:membrane"/>
    <property type="evidence" value="ECO:0007669"/>
    <property type="project" value="UniProtKB-SubCell"/>
</dbReference>
<evidence type="ECO:0000256" key="8">
    <source>
        <dbReference type="ARBA" id="ARBA00022989"/>
    </source>
</evidence>
<evidence type="ECO:0000256" key="10">
    <source>
        <dbReference type="SAM" id="Phobius"/>
    </source>
</evidence>
<accession>I0K5N3</accession>
<dbReference type="STRING" id="1166018.FAES_1426"/>
<keyword evidence="5 10" id="KW-0812">Transmembrane</keyword>
<dbReference type="HOGENOM" id="CLU_028221_0_0_10"/>
<reference evidence="12 13" key="1">
    <citation type="journal article" date="2012" name="J. Bacteriol.">
        <title>Genome Sequence of Fibrella aestuarina BUZ 2T, a Filamentous Marine Bacterium.</title>
        <authorList>
            <person name="Filippini M."/>
            <person name="Qi W."/>
            <person name="Blom J."/>
            <person name="Goesmann A."/>
            <person name="Smits T.H."/>
            <person name="Bagheri H.C."/>
        </authorList>
    </citation>
    <scope>NUCLEOTIDE SEQUENCE [LARGE SCALE GENOMIC DNA]</scope>
    <source>
        <strain evidence="13">BUZ 2T</strain>
    </source>
</reference>
<evidence type="ECO:0000259" key="11">
    <source>
        <dbReference type="Pfam" id="PF02163"/>
    </source>
</evidence>
<protein>
    <submittedName>
        <fullName evidence="12">Peptidase M50</fullName>
    </submittedName>
</protein>
<feature type="transmembrane region" description="Helical" evidence="10">
    <location>
        <begin position="125"/>
        <end position="148"/>
    </location>
</feature>
<evidence type="ECO:0000256" key="6">
    <source>
        <dbReference type="ARBA" id="ARBA00022801"/>
    </source>
</evidence>
<dbReference type="RefSeq" id="WP_015330535.1">
    <property type="nucleotide sequence ID" value="NC_020054.1"/>
</dbReference>
<dbReference type="GO" id="GO:0008233">
    <property type="term" value="F:peptidase activity"/>
    <property type="evidence" value="ECO:0007669"/>
    <property type="project" value="UniProtKB-KW"/>
</dbReference>
<comment type="similarity">
    <text evidence="3">Belongs to the peptidase M50B family.</text>
</comment>
<dbReference type="OrthoDB" id="921763at2"/>
<dbReference type="CDD" id="cd06160">
    <property type="entry name" value="S2P-M50_like_2"/>
    <property type="match status" value="1"/>
</dbReference>
<organism evidence="12 13">
    <name type="scientific">Fibrella aestuarina BUZ 2</name>
    <dbReference type="NCBI Taxonomy" id="1166018"/>
    <lineage>
        <taxon>Bacteria</taxon>
        <taxon>Pseudomonadati</taxon>
        <taxon>Bacteroidota</taxon>
        <taxon>Cytophagia</taxon>
        <taxon>Cytophagales</taxon>
        <taxon>Spirosomataceae</taxon>
        <taxon>Fibrella</taxon>
    </lineage>
</organism>
<dbReference type="InterPro" id="IPR044838">
    <property type="entry name" value="EGY1-like"/>
</dbReference>
<dbReference type="PATRIC" id="fig|1166018.3.peg.3157"/>
<feature type="domain" description="Peptidase M50" evidence="11">
    <location>
        <begin position="64"/>
        <end position="266"/>
    </location>
</feature>
<dbReference type="KEGG" id="fae:FAES_1426"/>
<name>I0K5N3_9BACT</name>
<proteinExistence type="inferred from homology"/>
<evidence type="ECO:0000256" key="5">
    <source>
        <dbReference type="ARBA" id="ARBA00022692"/>
    </source>
</evidence>
<evidence type="ECO:0000256" key="2">
    <source>
        <dbReference type="ARBA" id="ARBA00004141"/>
    </source>
</evidence>
<evidence type="ECO:0000256" key="4">
    <source>
        <dbReference type="ARBA" id="ARBA00022670"/>
    </source>
</evidence>
<evidence type="ECO:0000256" key="3">
    <source>
        <dbReference type="ARBA" id="ARBA00007931"/>
    </source>
</evidence>
<keyword evidence="6" id="KW-0378">Hydrolase</keyword>
<comment type="cofactor">
    <cofactor evidence="1">
        <name>Zn(2+)</name>
        <dbReference type="ChEBI" id="CHEBI:29105"/>
    </cofactor>
</comment>
<keyword evidence="13" id="KW-1185">Reference proteome</keyword>
<keyword evidence="7" id="KW-0809">Transit peptide</keyword>
<keyword evidence="4" id="KW-0645">Protease</keyword>
<dbReference type="PANTHER" id="PTHR31412">
    <property type="entry name" value="ZINC METALLOPROTEASE EGY1"/>
    <property type="match status" value="1"/>
</dbReference>
<keyword evidence="9 10" id="KW-0472">Membrane</keyword>
<evidence type="ECO:0000313" key="12">
    <source>
        <dbReference type="EMBL" id="CCG99436.1"/>
    </source>
</evidence>
<keyword evidence="8 10" id="KW-1133">Transmembrane helix</keyword>
<gene>
    <name evidence="12" type="ORF">FAES_1426</name>
</gene>
<feature type="transmembrane region" description="Helical" evidence="10">
    <location>
        <begin position="340"/>
        <end position="357"/>
    </location>
</feature>
<feature type="transmembrane region" description="Helical" evidence="10">
    <location>
        <begin position="258"/>
        <end position="278"/>
    </location>
</feature>
<evidence type="ECO:0000256" key="7">
    <source>
        <dbReference type="ARBA" id="ARBA00022946"/>
    </source>
</evidence>
<dbReference type="AlphaFoldDB" id="I0K5N3"/>
<feature type="transmembrane region" description="Helical" evidence="10">
    <location>
        <begin position="94"/>
        <end position="113"/>
    </location>
</feature>
<sequence>MQRPNYLLHSILFLITLATTTAAGAEWIYGLNFIPPEWYADAKTIAQYKLRALGWPEFLAGLNFSIPFLTVLTVHEFGHFFVAKANRVRVTLPYYIPFWLPSFQAIGTMGAFIRIQDYINSRRKYFDIGLAGPLAGFVVALLLLWYGFTHLPPIDYIFQIHPEYKKYGLRYGEYINMNLAKGGGSAVALGDNLLFWFFKTYVADASLLPHPFEMVHYPYLLAGYLSLFFTALNLIPIGQLDGGHILYALIGRKRFNKVAPVLFTAFVFYSGIGFFRISDFATGDNAAFTSQLWSLVIYVGALFLAFSRINEQPVTSLLMALAVVFGQLVVSYFFPQAEGYIGFMVFAVVLGRFLGVYHPETEIDEPLDTKRQLLGWLALLIFVLCFSPKPFIFS</sequence>
<dbReference type="EMBL" id="HE796683">
    <property type="protein sequence ID" value="CCG99436.1"/>
    <property type="molecule type" value="Genomic_DNA"/>
</dbReference>
<dbReference type="Pfam" id="PF02163">
    <property type="entry name" value="Peptidase_M50"/>
    <property type="match status" value="1"/>
</dbReference>
<evidence type="ECO:0000313" key="13">
    <source>
        <dbReference type="Proteomes" id="UP000011058"/>
    </source>
</evidence>
<feature type="transmembrane region" description="Helical" evidence="10">
    <location>
        <begin position="314"/>
        <end position="334"/>
    </location>
</feature>
<dbReference type="GO" id="GO:0006508">
    <property type="term" value="P:proteolysis"/>
    <property type="evidence" value="ECO:0007669"/>
    <property type="project" value="UniProtKB-KW"/>
</dbReference>
<evidence type="ECO:0000256" key="9">
    <source>
        <dbReference type="ARBA" id="ARBA00023136"/>
    </source>
</evidence>
<comment type="subcellular location">
    <subcellularLocation>
        <location evidence="2">Membrane</location>
        <topology evidence="2">Multi-pass membrane protein</topology>
    </subcellularLocation>
</comment>
<dbReference type="InterPro" id="IPR008915">
    <property type="entry name" value="Peptidase_M50"/>
</dbReference>
<feature type="transmembrane region" description="Helical" evidence="10">
    <location>
        <begin position="373"/>
        <end position="393"/>
    </location>
</feature>
<dbReference type="PANTHER" id="PTHR31412:SF0">
    <property type="entry name" value="ZINC METALLOPROTEASE EGY1, CHLOROPLASTIC-RELATED"/>
    <property type="match status" value="1"/>
</dbReference>
<dbReference type="Proteomes" id="UP000011058">
    <property type="component" value="Chromosome"/>
</dbReference>
<dbReference type="eggNOG" id="COG0750">
    <property type="taxonomic scope" value="Bacteria"/>
</dbReference>
<feature type="transmembrane region" description="Helical" evidence="10">
    <location>
        <begin position="290"/>
        <end position="307"/>
    </location>
</feature>
<feature type="transmembrane region" description="Helical" evidence="10">
    <location>
        <begin position="217"/>
        <end position="237"/>
    </location>
</feature>